<dbReference type="AlphaFoldDB" id="A0A8H4NDW0"/>
<name>A0A8H4NDW0_9PEZI</name>
<sequence>MATYCTLESVPQKGIWEGMRVYTLAELDGVLDVFHKYATVSTGKHPQVSVIINTGMHERNWIFANDSEYSVPVEKSPATPLKPFMDLPAVVDETGIRNMSDLTIDMAKLSPRSNYNSY</sequence>
<dbReference type="OrthoDB" id="2151789at2759"/>
<reference evidence="1" key="1">
    <citation type="submission" date="2020-04" db="EMBL/GenBank/DDBJ databases">
        <title>Genome Assembly and Annotation of Botryosphaeria dothidea sdau 11-99, a Latent Pathogen of Apple Fruit Ring Rot in China.</title>
        <authorList>
            <person name="Yu C."/>
            <person name="Diao Y."/>
            <person name="Lu Q."/>
            <person name="Zhao J."/>
            <person name="Cui S."/>
            <person name="Peng C."/>
            <person name="He B."/>
            <person name="Liu H."/>
        </authorList>
    </citation>
    <scope>NUCLEOTIDE SEQUENCE [LARGE SCALE GENOMIC DNA]</scope>
    <source>
        <strain evidence="1">Sdau11-99</strain>
    </source>
</reference>
<dbReference type="Proteomes" id="UP000572817">
    <property type="component" value="Unassembled WGS sequence"/>
</dbReference>
<gene>
    <name evidence="1" type="ORF">GTA08_BOTSDO13044</name>
</gene>
<protein>
    <submittedName>
        <fullName evidence="1">Uncharacterized protein</fullName>
    </submittedName>
</protein>
<dbReference type="EMBL" id="WWBZ02000009">
    <property type="protein sequence ID" value="KAF4311577.1"/>
    <property type="molecule type" value="Genomic_DNA"/>
</dbReference>
<comment type="caution">
    <text evidence="1">The sequence shown here is derived from an EMBL/GenBank/DDBJ whole genome shotgun (WGS) entry which is preliminary data.</text>
</comment>
<evidence type="ECO:0000313" key="1">
    <source>
        <dbReference type="EMBL" id="KAF4311577.1"/>
    </source>
</evidence>
<evidence type="ECO:0000313" key="2">
    <source>
        <dbReference type="Proteomes" id="UP000572817"/>
    </source>
</evidence>
<accession>A0A8H4NDW0</accession>
<keyword evidence="2" id="KW-1185">Reference proteome</keyword>
<proteinExistence type="predicted"/>
<organism evidence="1 2">
    <name type="scientific">Botryosphaeria dothidea</name>
    <dbReference type="NCBI Taxonomy" id="55169"/>
    <lineage>
        <taxon>Eukaryota</taxon>
        <taxon>Fungi</taxon>
        <taxon>Dikarya</taxon>
        <taxon>Ascomycota</taxon>
        <taxon>Pezizomycotina</taxon>
        <taxon>Dothideomycetes</taxon>
        <taxon>Dothideomycetes incertae sedis</taxon>
        <taxon>Botryosphaeriales</taxon>
        <taxon>Botryosphaeriaceae</taxon>
        <taxon>Botryosphaeria</taxon>
    </lineage>
</organism>